<dbReference type="PANTHER" id="PTHR41248:SF1">
    <property type="entry name" value="NORD PROTEIN"/>
    <property type="match status" value="1"/>
</dbReference>
<evidence type="ECO:0000259" key="2">
    <source>
        <dbReference type="Pfam" id="PF11775"/>
    </source>
</evidence>
<reference evidence="3 4" key="1">
    <citation type="journal article" date="2018" name="Int. J. Syst. Evol. Microbiol.">
        <title>Mesosutterella multiformis gen. nov., sp. nov., a member of the family Sutterellaceae and Sutterella megalosphaeroides sp. nov., isolated from human faeces.</title>
        <authorList>
            <person name="Sakamoto M."/>
            <person name="Ikeyama N."/>
            <person name="Kunihiro T."/>
            <person name="Iino T."/>
            <person name="Yuki M."/>
            <person name="Ohkuma M."/>
        </authorList>
    </citation>
    <scope>NUCLEOTIDE SEQUENCE [LARGE SCALE GENOMIC DNA]</scope>
    <source>
        <strain evidence="3 4">6FBBBH3</strain>
    </source>
</reference>
<proteinExistence type="predicted"/>
<dbReference type="EMBL" id="AP018786">
    <property type="protein sequence ID" value="BBF23035.1"/>
    <property type="molecule type" value="Genomic_DNA"/>
</dbReference>
<dbReference type="InterPro" id="IPR051928">
    <property type="entry name" value="NorD/CobT"/>
</dbReference>
<dbReference type="InterPro" id="IPR036465">
    <property type="entry name" value="vWFA_dom_sf"/>
</dbReference>
<evidence type="ECO:0000313" key="4">
    <source>
        <dbReference type="Proteomes" id="UP000271003"/>
    </source>
</evidence>
<dbReference type="SUPFAM" id="SSF53300">
    <property type="entry name" value="vWA-like"/>
    <property type="match status" value="1"/>
</dbReference>
<dbReference type="Gene3D" id="3.40.50.410">
    <property type="entry name" value="von Willebrand factor, type A domain"/>
    <property type="match status" value="1"/>
</dbReference>
<organism evidence="3 4">
    <name type="scientific">Sutterella megalosphaeroides</name>
    <dbReference type="NCBI Taxonomy" id="2494234"/>
    <lineage>
        <taxon>Bacteria</taxon>
        <taxon>Pseudomonadati</taxon>
        <taxon>Pseudomonadota</taxon>
        <taxon>Betaproteobacteria</taxon>
        <taxon>Burkholderiales</taxon>
        <taxon>Sutterellaceae</taxon>
        <taxon>Sutterella</taxon>
    </lineage>
</organism>
<feature type="compositionally biased region" description="Acidic residues" evidence="1">
    <location>
        <begin position="141"/>
        <end position="159"/>
    </location>
</feature>
<feature type="compositionally biased region" description="Basic and acidic residues" evidence="1">
    <location>
        <begin position="211"/>
        <end position="225"/>
    </location>
</feature>
<gene>
    <name evidence="3" type="ORF">SUTMEG_09260</name>
</gene>
<dbReference type="Proteomes" id="UP000271003">
    <property type="component" value="Chromosome"/>
</dbReference>
<dbReference type="AlphaFoldDB" id="A0A2Z6I971"/>
<keyword evidence="4" id="KW-1185">Reference proteome</keyword>
<dbReference type="InterPro" id="IPR025861">
    <property type="entry name" value="CobT_VWA_dom"/>
</dbReference>
<protein>
    <recommendedName>
        <fullName evidence="2">Cobalamin biosynthesis protein CobT VWA domain-containing protein</fullName>
    </recommendedName>
</protein>
<feature type="region of interest" description="Disordered" evidence="1">
    <location>
        <begin position="125"/>
        <end position="235"/>
    </location>
</feature>
<feature type="compositionally biased region" description="Acidic residues" evidence="1">
    <location>
        <begin position="182"/>
        <end position="196"/>
    </location>
</feature>
<name>A0A2Z6I971_9BURK</name>
<evidence type="ECO:0000313" key="3">
    <source>
        <dbReference type="EMBL" id="BBF23035.1"/>
    </source>
</evidence>
<feature type="domain" description="Cobalamin biosynthesis protein CobT VWA" evidence="2">
    <location>
        <begin position="390"/>
        <end position="597"/>
    </location>
</feature>
<sequence length="599" mass="64661">MQERFPGSTYNLERYYERLFAGAAGVEREAADFACAVRAAVGDALFETPAEAQLDDRRTTVVDAEDDIRSEEEGLDPAALRAHLQCAYAQRFAGVTLPEAFDELTSTEDAARLAAVLAGLLAESDCESDAEESGASGDSAEANESEPSESSEDSEDSEEESRTNEEEGAGSGDDPTEGTGEGTDDSQADSDEESDDASGNRAESDAEDDRADSGKAGNKENNEDKGEGEDEGAGEASYAEALLNAARGDFGLDSDDADDRTASGDWDDLNEVALPRATEVLRSFDVADATDDVFERIAARLLPRVAEAALARAVYRVYSTDDDRAELVRVRGDAPVAEIERLTASMTGTIQKNLERAFAARKLSHVTPGRRSGKLRASALYRLASGDVRVFEKREPALVTHAAVSLLIDCSGSMAGAPMRLAAVSAYALSTVLARLGVPFEVAGFTTLKIASAPLDWERWSRFEPLYMPLFKRFEDRWDAPARERLASLLTFPVSRMRNNVDGECVERAAARLALRPEGRRILIVLSDGEPAAEGWLADQEAHLAAVTASLPRRGIDAIGLGIMSEAVERFYPKHVVIHRLEDLPGTVVRELHALILGY</sequence>
<dbReference type="KEGG" id="sutt:SUTMEG_09260"/>
<evidence type="ECO:0000256" key="1">
    <source>
        <dbReference type="SAM" id="MobiDB-lite"/>
    </source>
</evidence>
<dbReference type="Pfam" id="PF11775">
    <property type="entry name" value="CobT_C"/>
    <property type="match status" value="1"/>
</dbReference>
<dbReference type="PANTHER" id="PTHR41248">
    <property type="entry name" value="NORD PROTEIN"/>
    <property type="match status" value="1"/>
</dbReference>
<accession>A0A2Z6I971</accession>